<name>A0A8S9YI92_9TREM</name>
<dbReference type="Proteomes" id="UP000822476">
    <property type="component" value="Unassembled WGS sequence"/>
</dbReference>
<dbReference type="OrthoDB" id="20772at2759"/>
<protein>
    <recommendedName>
        <fullName evidence="2">SprT-like domain-containing protein</fullName>
    </recommendedName>
</protein>
<feature type="region of interest" description="Disordered" evidence="1">
    <location>
        <begin position="492"/>
        <end position="512"/>
    </location>
</feature>
<evidence type="ECO:0000313" key="4">
    <source>
        <dbReference type="Proteomes" id="UP000822476"/>
    </source>
</evidence>
<dbReference type="EMBL" id="JTDE01007511">
    <property type="protein sequence ID" value="KAF7238636.1"/>
    <property type="molecule type" value="Genomic_DNA"/>
</dbReference>
<dbReference type="GO" id="GO:0006974">
    <property type="term" value="P:DNA damage response"/>
    <property type="evidence" value="ECO:0007669"/>
    <property type="project" value="UniProtKB-ARBA"/>
</dbReference>
<dbReference type="PANTHER" id="PTHR23099">
    <property type="entry name" value="TRANSCRIPTIONAL REGULATOR"/>
    <property type="match status" value="1"/>
</dbReference>
<feature type="compositionally biased region" description="Basic and acidic residues" evidence="1">
    <location>
        <begin position="188"/>
        <end position="199"/>
    </location>
</feature>
<comment type="caution">
    <text evidence="3">The sequence shown here is derived from an EMBL/GenBank/DDBJ whole genome shotgun (WGS) entry which is preliminary data.</text>
</comment>
<gene>
    <name evidence="3" type="ORF">EG68_11723</name>
</gene>
<dbReference type="InterPro" id="IPR006640">
    <property type="entry name" value="SprT-like_domain"/>
</dbReference>
<feature type="compositionally biased region" description="Polar residues" evidence="1">
    <location>
        <begin position="200"/>
        <end position="214"/>
    </location>
</feature>
<organism evidence="3 4">
    <name type="scientific">Paragonimus skrjabini miyazakii</name>
    <dbReference type="NCBI Taxonomy" id="59628"/>
    <lineage>
        <taxon>Eukaryota</taxon>
        <taxon>Metazoa</taxon>
        <taxon>Spiralia</taxon>
        <taxon>Lophotrochozoa</taxon>
        <taxon>Platyhelminthes</taxon>
        <taxon>Trematoda</taxon>
        <taxon>Digenea</taxon>
        <taxon>Plagiorchiida</taxon>
        <taxon>Troglotremata</taxon>
        <taxon>Troglotrematidae</taxon>
        <taxon>Paragonimus</taxon>
    </lineage>
</organism>
<dbReference type="InterPro" id="IPR035240">
    <property type="entry name" value="SprT_Zn_ribbon"/>
</dbReference>
<reference evidence="3" key="1">
    <citation type="submission" date="2019-07" db="EMBL/GenBank/DDBJ databases">
        <title>Annotation for the trematode Paragonimus miyazaki's.</title>
        <authorList>
            <person name="Choi Y.-J."/>
        </authorList>
    </citation>
    <scope>NUCLEOTIDE SEQUENCE</scope>
    <source>
        <strain evidence="3">Japan</strain>
    </source>
</reference>
<feature type="region of interest" description="Disordered" evidence="1">
    <location>
        <begin position="43"/>
        <end position="68"/>
    </location>
</feature>
<proteinExistence type="predicted"/>
<feature type="region of interest" description="Disordered" evidence="1">
    <location>
        <begin position="188"/>
        <end position="214"/>
    </location>
</feature>
<feature type="domain" description="SprT-like" evidence="2">
    <location>
        <begin position="300"/>
        <end position="464"/>
    </location>
</feature>
<dbReference type="GO" id="GO:0005634">
    <property type="term" value="C:nucleus"/>
    <property type="evidence" value="ECO:0007669"/>
    <property type="project" value="TreeGrafter"/>
</dbReference>
<dbReference type="Pfam" id="PF10263">
    <property type="entry name" value="SprT-like"/>
    <property type="match status" value="1"/>
</dbReference>
<evidence type="ECO:0000256" key="1">
    <source>
        <dbReference type="SAM" id="MobiDB-lite"/>
    </source>
</evidence>
<evidence type="ECO:0000259" key="2">
    <source>
        <dbReference type="SMART" id="SM00731"/>
    </source>
</evidence>
<keyword evidence="4" id="KW-1185">Reference proteome</keyword>
<dbReference type="Pfam" id="PF17283">
    <property type="entry name" value="Zn_ribbon_SprT"/>
    <property type="match status" value="1"/>
</dbReference>
<dbReference type="SMART" id="SM00731">
    <property type="entry name" value="SprT"/>
    <property type="match status" value="1"/>
</dbReference>
<dbReference type="AlphaFoldDB" id="A0A8S9YI92"/>
<dbReference type="PANTHER" id="PTHR23099:SF0">
    <property type="entry name" value="GERM CELL NUCLEAR ACIDIC PROTEIN"/>
    <property type="match status" value="1"/>
</dbReference>
<evidence type="ECO:0000313" key="3">
    <source>
        <dbReference type="EMBL" id="KAF7238636.1"/>
    </source>
</evidence>
<sequence length="571" mass="64347">MDFLQAVNKKDVLSIIRSCSARKKNKGNSFVVPSCSQSIVFYQENQRTPQRRPADVRKSEDEETNSFESTVQLPIHNVDFSPFDRKDFTPVFHLRKSLAGLVVDNKPDTSTAFTRVSQSLSSEDDETDDDSAFENLLTRIRTPVCKPEDRRCSFSSFLTDSSESSVAEVTDSAFYYRVNSSLHPTTACDRRTPFNKQKETSTQSFATSEATNNSVTTVRKLPDHSLTSTKPKSAPDFSNYSQISATTVRPYSIPSILKQPSVAEFVYSLYPLESTESRHTKLSRHPSAERFVRNFKANRVELANKLFRIFNERVLDKILPDDMAIIWNSRLLKTAGQCKYLRREIIPAAGEKTITRLAQIELSPKVCTTAERVRDTLLHEACHAAVWIADGVNDGHGPRWRRWANRAMQIWPDLPVVSVCHAYAIDTRFTYRCTGCGACANRHSKSIDTAKQVCGRCRSRFELLLNTPHGRMMRPSIAGRIDKRLLAHCPIQPSPAEVPSQPGPVDSSEADVPRRKPAFAEFVRGNYKQVRQRPEVKSHAEAMTQLGTLFKTMKIDKPQSDAGQPFSDSSV</sequence>
<accession>A0A8S9YI92</accession>